<dbReference type="SUPFAM" id="SSF47336">
    <property type="entry name" value="ACP-like"/>
    <property type="match status" value="1"/>
</dbReference>
<dbReference type="Pfam" id="PF13193">
    <property type="entry name" value="AMP-binding_C"/>
    <property type="match status" value="1"/>
</dbReference>
<evidence type="ECO:0000256" key="1">
    <source>
        <dbReference type="ARBA" id="ARBA00022450"/>
    </source>
</evidence>
<dbReference type="GO" id="GO:0006631">
    <property type="term" value="P:fatty acid metabolic process"/>
    <property type="evidence" value="ECO:0007669"/>
    <property type="project" value="TreeGrafter"/>
</dbReference>
<dbReference type="Gene3D" id="3.40.50.12780">
    <property type="entry name" value="N-terminal domain of ligase-like"/>
    <property type="match status" value="1"/>
</dbReference>
<dbReference type="Pfam" id="PF00668">
    <property type="entry name" value="Condensation"/>
    <property type="match status" value="1"/>
</dbReference>
<dbReference type="PANTHER" id="PTHR43201:SF30">
    <property type="entry name" value="AMP-DEPENDENT SYNTHETASE_LIGASE DOMAIN-CONTAINING PROTEIN"/>
    <property type="match status" value="1"/>
</dbReference>
<dbReference type="PROSITE" id="PS00455">
    <property type="entry name" value="AMP_BINDING"/>
    <property type="match status" value="1"/>
</dbReference>
<evidence type="ECO:0000259" key="4">
    <source>
        <dbReference type="PROSITE" id="PS50075"/>
    </source>
</evidence>
<dbReference type="Proteomes" id="UP001316803">
    <property type="component" value="Unassembled WGS sequence"/>
</dbReference>
<evidence type="ECO:0000313" key="6">
    <source>
        <dbReference type="Proteomes" id="UP001316803"/>
    </source>
</evidence>
<dbReference type="InterPro" id="IPR023213">
    <property type="entry name" value="CAT-like_dom_sf"/>
</dbReference>
<keyword evidence="6" id="KW-1185">Reference proteome</keyword>
<feature type="region of interest" description="Disordered" evidence="3">
    <location>
        <begin position="929"/>
        <end position="962"/>
    </location>
</feature>
<proteinExistence type="predicted"/>
<feature type="compositionally biased region" description="Polar residues" evidence="3">
    <location>
        <begin position="934"/>
        <end position="943"/>
    </location>
</feature>
<dbReference type="Pfam" id="PF00550">
    <property type="entry name" value="PP-binding"/>
    <property type="match status" value="1"/>
</dbReference>
<feature type="domain" description="Carrier" evidence="4">
    <location>
        <begin position="586"/>
        <end position="662"/>
    </location>
</feature>
<dbReference type="InterPro" id="IPR020845">
    <property type="entry name" value="AMP-binding_CS"/>
</dbReference>
<dbReference type="Pfam" id="PF00501">
    <property type="entry name" value="AMP-binding"/>
    <property type="match status" value="1"/>
</dbReference>
<dbReference type="Gene3D" id="3.30.559.10">
    <property type="entry name" value="Chloramphenicol acetyltransferase-like domain"/>
    <property type="match status" value="1"/>
</dbReference>
<dbReference type="SUPFAM" id="SSF52777">
    <property type="entry name" value="CoA-dependent acyltransferases"/>
    <property type="match status" value="2"/>
</dbReference>
<name>A0AAN8EDI8_9EURO</name>
<dbReference type="AlphaFoldDB" id="A0AAN8EDI8"/>
<dbReference type="InterPro" id="IPR042099">
    <property type="entry name" value="ANL_N_sf"/>
</dbReference>
<feature type="region of interest" description="Disordered" evidence="3">
    <location>
        <begin position="660"/>
        <end position="683"/>
    </location>
</feature>
<dbReference type="InterPro" id="IPR045851">
    <property type="entry name" value="AMP-bd_C_sf"/>
</dbReference>
<protein>
    <submittedName>
        <fullName evidence="5">NRPS</fullName>
    </submittedName>
</protein>
<evidence type="ECO:0000256" key="3">
    <source>
        <dbReference type="SAM" id="MobiDB-lite"/>
    </source>
</evidence>
<sequence>MGMQKEPLSEAQGEQLSGPWPTTLHDLLSEAEEKYSSRTAVTCLHQDGDRYTAISGSTSSPYLKWTHAELARASTAFAVALVAAGVRSGMRIVAFLPNCIEFHIAFKAAVKLNCPFAPLNPRTVGNAEEVRNVFDVVGPSVVIAENTTTAKKLTTSSSESLQTLNLRLIADSSHDEEAPDSWQSFGDFLQAPIHEQVPNDLEITRTEDDVVLVLMTSGTTSLPKGCPHTNRSYTANLRANTWTQLFDKTRTMCAHLPPSHLFGLSQIYMSLISGVPVIHPSSYFDAGSTLKALRDEQCSDLAGVPSMLTSLLSHPDLGKTNTTCLKHVVVAGATVTTEELKSFQDALGAQKVCQSYGMTEAAPAAGRRYDELPTYVTEELTSGITLPGVKIRVCDPETGKVVPRGQAGECHIGGNVVITKYWYGSTKREDSTLYTDELGAWVKTGDKAIMTEHGEISIIGRYKHLIIRGGENISPKAIEDLLFRDFDLAADVVGVPDEVAGEVPVAVIKKKEGQEVEEAVVTEDLVKNLGPSFALESIIDTNKLGLEDFPKTSTGKVQKNELQEQVVQYLENESQQQRSPLQNGQRDVGELTQVLIRLWTRLLGVSEGTITPDSPIDVWADSLTLGRFPRLLQKETGQSLRVQELMDNATPSAQATLLASGDSLGKPQNHQPFPPSEDPPTPEEMIHAQGDNVRAQHTIDVCRATLKPLGLDWEDVQDVLPMYSFQEHYLRKRRPQSNNHRHAWVCSRTNLQNARRAIEGTLSRHDMLRTMAVRLDDGTCLHVVVRPSRKWYDQCITILDSVDTAESLKRLAWNDPEIDHACIPGPLFRILLTHIRDEECTAMVYIGQHSAFDGISLPFFIEDLDVLLGDPEATPPSSPVQYKAYAYHHYNLRTSQSARRAVAFHVQRLQGLRSKRSALFPTQRAPEWFKGSSEGWTDQSTGQLGPARKPAGPNSGQGAEGLSETCNLEGIQHLKSVHGIEASTVVKTALVLLNTRHTGRPFALFAQLQAARSWPFLEEWQNALMPPAMNIAGPTFQAAVISVDAAPQCTVLELLSRIQKEQGLLNKHAHAPFGDIAAALGEDGETMIEVQRRQTFNWLPGTSEAELKNLRKVQQVSRTDVGILWNCVQLKNEQVKVAPSWDDAQLTLEEMEAMLKEIVGIAESIVKEKNWESKICDL</sequence>
<dbReference type="InterPro" id="IPR025110">
    <property type="entry name" value="AMP-bd_C"/>
</dbReference>
<keyword evidence="2" id="KW-0597">Phosphoprotein</keyword>
<gene>
    <name evidence="5" type="ORF">OHC33_010144</name>
</gene>
<dbReference type="InterPro" id="IPR009081">
    <property type="entry name" value="PP-bd_ACP"/>
</dbReference>
<evidence type="ECO:0000313" key="5">
    <source>
        <dbReference type="EMBL" id="KAK5948893.1"/>
    </source>
</evidence>
<dbReference type="Gene3D" id="3.30.559.30">
    <property type="entry name" value="Nonribosomal peptide synthetase, condensation domain"/>
    <property type="match status" value="1"/>
</dbReference>
<dbReference type="Gene3D" id="3.30.300.30">
    <property type="match status" value="1"/>
</dbReference>
<evidence type="ECO:0000256" key="2">
    <source>
        <dbReference type="ARBA" id="ARBA00022553"/>
    </source>
</evidence>
<dbReference type="GO" id="GO:0031956">
    <property type="term" value="F:medium-chain fatty acid-CoA ligase activity"/>
    <property type="evidence" value="ECO:0007669"/>
    <property type="project" value="TreeGrafter"/>
</dbReference>
<dbReference type="EMBL" id="JAKLMC020000042">
    <property type="protein sequence ID" value="KAK5948893.1"/>
    <property type="molecule type" value="Genomic_DNA"/>
</dbReference>
<dbReference type="InterPro" id="IPR001242">
    <property type="entry name" value="Condensation_dom"/>
</dbReference>
<dbReference type="SUPFAM" id="SSF56801">
    <property type="entry name" value="Acetyl-CoA synthetase-like"/>
    <property type="match status" value="1"/>
</dbReference>
<organism evidence="5 6">
    <name type="scientific">Knufia fluminis</name>
    <dbReference type="NCBI Taxonomy" id="191047"/>
    <lineage>
        <taxon>Eukaryota</taxon>
        <taxon>Fungi</taxon>
        <taxon>Dikarya</taxon>
        <taxon>Ascomycota</taxon>
        <taxon>Pezizomycotina</taxon>
        <taxon>Eurotiomycetes</taxon>
        <taxon>Chaetothyriomycetidae</taxon>
        <taxon>Chaetothyriales</taxon>
        <taxon>Trichomeriaceae</taxon>
        <taxon>Knufia</taxon>
    </lineage>
</organism>
<accession>A0AAN8EDI8</accession>
<dbReference type="InterPro" id="IPR000873">
    <property type="entry name" value="AMP-dep_synth/lig_dom"/>
</dbReference>
<dbReference type="PANTHER" id="PTHR43201">
    <property type="entry name" value="ACYL-COA SYNTHETASE"/>
    <property type="match status" value="1"/>
</dbReference>
<reference evidence="5 6" key="1">
    <citation type="submission" date="2022-12" db="EMBL/GenBank/DDBJ databases">
        <title>Genomic features and morphological characterization of a novel Knufia sp. strain isolated from spacecraft assembly facility.</title>
        <authorList>
            <person name="Teixeira M."/>
            <person name="Chander A.M."/>
            <person name="Stajich J.E."/>
            <person name="Venkateswaran K."/>
        </authorList>
    </citation>
    <scope>NUCLEOTIDE SEQUENCE [LARGE SCALE GENOMIC DNA]</scope>
    <source>
        <strain evidence="5 6">FJI-L2-BK-P2</strain>
    </source>
</reference>
<feature type="region of interest" description="Disordered" evidence="3">
    <location>
        <begin position="1"/>
        <end position="20"/>
    </location>
</feature>
<keyword evidence="1" id="KW-0596">Phosphopantetheine</keyword>
<comment type="caution">
    <text evidence="5">The sequence shown here is derived from an EMBL/GenBank/DDBJ whole genome shotgun (WGS) entry which is preliminary data.</text>
</comment>
<dbReference type="PROSITE" id="PS50075">
    <property type="entry name" value="CARRIER"/>
    <property type="match status" value="1"/>
</dbReference>
<dbReference type="InterPro" id="IPR036736">
    <property type="entry name" value="ACP-like_sf"/>
</dbReference>